<feature type="domain" description="HTH gntR-type" evidence="4">
    <location>
        <begin position="4"/>
        <end position="71"/>
    </location>
</feature>
<dbReference type="RefSeq" id="WP_344609880.1">
    <property type="nucleotide sequence ID" value="NZ_BAAAHE010000068.1"/>
</dbReference>
<protein>
    <submittedName>
        <fullName evidence="5">GntR family transcriptional regulator</fullName>
    </submittedName>
</protein>
<dbReference type="Pfam" id="PF07729">
    <property type="entry name" value="FCD"/>
    <property type="match status" value="1"/>
</dbReference>
<accession>A0ABN1HD75</accession>
<reference evidence="5 6" key="1">
    <citation type="journal article" date="2019" name="Int. J. Syst. Evol. Microbiol.">
        <title>The Global Catalogue of Microorganisms (GCM) 10K type strain sequencing project: providing services to taxonomists for standard genome sequencing and annotation.</title>
        <authorList>
            <consortium name="The Broad Institute Genomics Platform"/>
            <consortium name="The Broad Institute Genome Sequencing Center for Infectious Disease"/>
            <person name="Wu L."/>
            <person name="Ma J."/>
        </authorList>
    </citation>
    <scope>NUCLEOTIDE SEQUENCE [LARGE SCALE GENOMIC DNA]</scope>
    <source>
        <strain evidence="5 6">JCM 10671</strain>
    </source>
</reference>
<evidence type="ECO:0000313" key="5">
    <source>
        <dbReference type="EMBL" id="GAA0639237.1"/>
    </source>
</evidence>
<dbReference type="InterPro" id="IPR008920">
    <property type="entry name" value="TF_FadR/GntR_C"/>
</dbReference>
<dbReference type="CDD" id="cd07377">
    <property type="entry name" value="WHTH_GntR"/>
    <property type="match status" value="1"/>
</dbReference>
<dbReference type="Gene3D" id="1.10.10.10">
    <property type="entry name" value="Winged helix-like DNA-binding domain superfamily/Winged helix DNA-binding domain"/>
    <property type="match status" value="1"/>
</dbReference>
<dbReference type="SMART" id="SM00345">
    <property type="entry name" value="HTH_GNTR"/>
    <property type="match status" value="1"/>
</dbReference>
<organism evidence="5 6">
    <name type="scientific">Sporichthya brevicatena</name>
    <dbReference type="NCBI Taxonomy" id="171442"/>
    <lineage>
        <taxon>Bacteria</taxon>
        <taxon>Bacillati</taxon>
        <taxon>Actinomycetota</taxon>
        <taxon>Actinomycetes</taxon>
        <taxon>Sporichthyales</taxon>
        <taxon>Sporichthyaceae</taxon>
        <taxon>Sporichthya</taxon>
    </lineage>
</organism>
<gene>
    <name evidence="5" type="ORF">GCM10009547_49190</name>
</gene>
<evidence type="ECO:0000256" key="3">
    <source>
        <dbReference type="ARBA" id="ARBA00023163"/>
    </source>
</evidence>
<evidence type="ECO:0000313" key="6">
    <source>
        <dbReference type="Proteomes" id="UP001500957"/>
    </source>
</evidence>
<keyword evidence="3" id="KW-0804">Transcription</keyword>
<name>A0ABN1HD75_9ACTN</name>
<dbReference type="PROSITE" id="PS50949">
    <property type="entry name" value="HTH_GNTR"/>
    <property type="match status" value="1"/>
</dbReference>
<keyword evidence="1" id="KW-0805">Transcription regulation</keyword>
<dbReference type="Gene3D" id="1.20.120.530">
    <property type="entry name" value="GntR ligand-binding domain-like"/>
    <property type="match status" value="1"/>
</dbReference>
<dbReference type="Pfam" id="PF00392">
    <property type="entry name" value="GntR"/>
    <property type="match status" value="1"/>
</dbReference>
<comment type="caution">
    <text evidence="5">The sequence shown here is derived from an EMBL/GenBank/DDBJ whole genome shotgun (WGS) entry which is preliminary data.</text>
</comment>
<dbReference type="PRINTS" id="PR00035">
    <property type="entry name" value="HTHGNTR"/>
</dbReference>
<keyword evidence="6" id="KW-1185">Reference proteome</keyword>
<evidence type="ECO:0000259" key="4">
    <source>
        <dbReference type="PROSITE" id="PS50949"/>
    </source>
</evidence>
<dbReference type="InterPro" id="IPR036390">
    <property type="entry name" value="WH_DNA-bd_sf"/>
</dbReference>
<dbReference type="PANTHER" id="PTHR43537:SF24">
    <property type="entry name" value="GLUCONATE OPERON TRANSCRIPTIONAL REPRESSOR"/>
    <property type="match status" value="1"/>
</dbReference>
<dbReference type="PANTHER" id="PTHR43537">
    <property type="entry name" value="TRANSCRIPTIONAL REGULATOR, GNTR FAMILY"/>
    <property type="match status" value="1"/>
</dbReference>
<sequence length="227" mass="24128">MTSAPAAQRVYDRIRQEILDGTLAGGSLLSEVEVAARLGVSRTPVHEAFRKLEAEDLLELAPRRGAIVVPVRPGEAADVLEIRHALEVSAARRLAHADPAVREAFRAAAAALLAEQDRIAAAGDLAAFAAADADFHRAIVTASGNQIADRVYASLADRQQRMTIGAVGARTDRLPVLADEHRQLAGLVVDAEVAAFEALLARHFLTTHQSVLGQAGTQPIFAVREDA</sequence>
<keyword evidence="2" id="KW-0238">DNA-binding</keyword>
<evidence type="ECO:0000256" key="1">
    <source>
        <dbReference type="ARBA" id="ARBA00023015"/>
    </source>
</evidence>
<dbReference type="SMART" id="SM00895">
    <property type="entry name" value="FCD"/>
    <property type="match status" value="1"/>
</dbReference>
<dbReference type="SUPFAM" id="SSF46785">
    <property type="entry name" value="Winged helix' DNA-binding domain"/>
    <property type="match status" value="1"/>
</dbReference>
<dbReference type="InterPro" id="IPR011711">
    <property type="entry name" value="GntR_C"/>
</dbReference>
<dbReference type="EMBL" id="BAAAHE010000068">
    <property type="protein sequence ID" value="GAA0639237.1"/>
    <property type="molecule type" value="Genomic_DNA"/>
</dbReference>
<dbReference type="InterPro" id="IPR036388">
    <property type="entry name" value="WH-like_DNA-bd_sf"/>
</dbReference>
<dbReference type="SUPFAM" id="SSF48008">
    <property type="entry name" value="GntR ligand-binding domain-like"/>
    <property type="match status" value="1"/>
</dbReference>
<dbReference type="InterPro" id="IPR000524">
    <property type="entry name" value="Tscrpt_reg_HTH_GntR"/>
</dbReference>
<proteinExistence type="predicted"/>
<dbReference type="Proteomes" id="UP001500957">
    <property type="component" value="Unassembled WGS sequence"/>
</dbReference>
<evidence type="ECO:0000256" key="2">
    <source>
        <dbReference type="ARBA" id="ARBA00023125"/>
    </source>
</evidence>